<keyword evidence="2" id="KW-1003">Cell membrane</keyword>
<dbReference type="GO" id="GO:0007200">
    <property type="term" value="P:phospholipase C-activating G protein-coupled receptor signaling pathway"/>
    <property type="evidence" value="ECO:0000318"/>
    <property type="project" value="GO_Central"/>
</dbReference>
<proteinExistence type="inferred from homology"/>
<dbReference type="PRINTS" id="PR00526">
    <property type="entry name" value="FMETLEUPHER"/>
</dbReference>
<dbReference type="GeneID" id="100031667"/>
<feature type="transmembrane region" description="Helical" evidence="14">
    <location>
        <begin position="314"/>
        <end position="336"/>
    </location>
</feature>
<keyword evidence="8 12" id="KW-0675">Receptor</keyword>
<keyword evidence="9" id="KW-0325">Glycoprotein</keyword>
<dbReference type="GO" id="GO:0004982">
    <property type="term" value="F:N-formyl peptide receptor activity"/>
    <property type="evidence" value="ECO:0000318"/>
    <property type="project" value="GO_Central"/>
</dbReference>
<evidence type="ECO:0000256" key="11">
    <source>
        <dbReference type="ARBA" id="ARBA00025736"/>
    </source>
</evidence>
<feature type="transmembrane region" description="Helical" evidence="14">
    <location>
        <begin position="93"/>
        <end position="117"/>
    </location>
</feature>
<evidence type="ECO:0000256" key="12">
    <source>
        <dbReference type="RuleBase" id="RU000688"/>
    </source>
</evidence>
<keyword evidence="10 12" id="KW-0807">Transducer</keyword>
<evidence type="ECO:0000256" key="10">
    <source>
        <dbReference type="ARBA" id="ARBA00023224"/>
    </source>
</evidence>
<keyword evidence="17" id="KW-1185">Reference proteome</keyword>
<accession>F7GGE6</accession>
<dbReference type="PRINTS" id="PR00237">
    <property type="entry name" value="GPCRRHODOPSN"/>
</dbReference>
<evidence type="ECO:0000256" key="7">
    <source>
        <dbReference type="ARBA" id="ARBA00023157"/>
    </source>
</evidence>
<dbReference type="GO" id="GO:0004875">
    <property type="term" value="F:complement receptor activity"/>
    <property type="evidence" value="ECO:0000318"/>
    <property type="project" value="GO_Central"/>
</dbReference>
<feature type="transmembrane region" description="Helical" evidence="14">
    <location>
        <begin position="171"/>
        <end position="193"/>
    </location>
</feature>
<keyword evidence="4 14" id="KW-1133">Transmembrane helix</keyword>
<dbReference type="RefSeq" id="XP_001380866.3">
    <property type="nucleotide sequence ID" value="XM_001380829.5"/>
</dbReference>
<dbReference type="InterPro" id="IPR000276">
    <property type="entry name" value="GPCR_Rhodpsn"/>
</dbReference>
<keyword evidence="3 12" id="KW-0812">Transmembrane</keyword>
<dbReference type="Proteomes" id="UP000002280">
    <property type="component" value="Chromosome 1"/>
</dbReference>
<evidence type="ECO:0000259" key="15">
    <source>
        <dbReference type="PROSITE" id="PS50262"/>
    </source>
</evidence>
<comment type="similarity">
    <text evidence="11">Belongs to the chemokine-like receptor (CMKLR) family.</text>
</comment>
<gene>
    <name evidence="16" type="primary">LOC100031667</name>
</gene>
<evidence type="ECO:0000256" key="13">
    <source>
        <dbReference type="SAM" id="MobiDB-lite"/>
    </source>
</evidence>
<dbReference type="GeneTree" id="ENSGT01140000282544"/>
<dbReference type="GO" id="GO:0006954">
    <property type="term" value="P:inflammatory response"/>
    <property type="evidence" value="ECO:0000318"/>
    <property type="project" value="GO_Central"/>
</dbReference>
<evidence type="ECO:0000256" key="6">
    <source>
        <dbReference type="ARBA" id="ARBA00023136"/>
    </source>
</evidence>
<dbReference type="InterPro" id="IPR000826">
    <property type="entry name" value="Formyl_rcpt-rel"/>
</dbReference>
<feature type="compositionally biased region" description="Polar residues" evidence="13">
    <location>
        <begin position="363"/>
        <end position="382"/>
    </location>
</feature>
<evidence type="ECO:0000256" key="5">
    <source>
        <dbReference type="ARBA" id="ARBA00023040"/>
    </source>
</evidence>
<keyword evidence="6 14" id="KW-0472">Membrane</keyword>
<dbReference type="SUPFAM" id="SSF81321">
    <property type="entry name" value="Family A G protein-coupled receptor-like"/>
    <property type="match status" value="1"/>
</dbReference>
<feature type="transmembrane region" description="Helical" evidence="14">
    <location>
        <begin position="51"/>
        <end position="81"/>
    </location>
</feature>
<dbReference type="Bgee" id="ENSMODG00000005387">
    <property type="expression patterns" value="Expressed in lung and 15 other cell types or tissues"/>
</dbReference>
<dbReference type="KEGG" id="mdo:100031667"/>
<sequence length="382" mass="43185">MAWNESSQRILASWGLETQTYTILPMENVSILLQESSLAPSEKAVDSPHPVWAALDILCIVIFGVTFILGTVGNALVIWVAGFHMPCTVNSVWFINLAIADFAFCLSLPLNMTFVILQRHWPFGRVLCKLHGAMTNLNLFASVFLVSLFSVDRCVIVLWPLWARKHRRPSLAALGALGVWLMALAFFGISLMIKDTITYHGITYCYNNYDIWNETHGNYELWQQIVIPRYHALIIIRSLCGFVGPMAIIGICYSLVSAKLWQNQFTLSSRPFRVLIAVVIAFFLCWLPFNILQWVEFISSLKNHQVLHTIVQRLGPIVSSLAFVNSCLNPVLYVFIGRDFREQLLRSLPVILERALAEEPQSKGHSSSKSQDVNLSTPHLYS</sequence>
<dbReference type="InParanoid" id="F7GGE6"/>
<dbReference type="FunFam" id="1.20.1070.10:FF:000034">
    <property type="entry name" value="G-protein coupled receptor 1"/>
    <property type="match status" value="1"/>
</dbReference>
<dbReference type="OMA" id="LACFNSC"/>
<dbReference type="GO" id="GO:0005886">
    <property type="term" value="C:plasma membrane"/>
    <property type="evidence" value="ECO:0000318"/>
    <property type="project" value="GO_Central"/>
</dbReference>
<evidence type="ECO:0000313" key="16">
    <source>
        <dbReference type="Ensembl" id="ENSMODP00000006649.3"/>
    </source>
</evidence>
<feature type="domain" description="G-protein coupled receptors family 1 profile" evidence="15">
    <location>
        <begin position="73"/>
        <end position="333"/>
    </location>
</feature>
<feature type="region of interest" description="Disordered" evidence="13">
    <location>
        <begin position="361"/>
        <end position="382"/>
    </location>
</feature>
<dbReference type="PANTHER" id="PTHR24225">
    <property type="entry name" value="CHEMOTACTIC RECEPTOR"/>
    <property type="match status" value="1"/>
</dbReference>
<dbReference type="GO" id="GO:0002430">
    <property type="term" value="P:complement receptor mediated signaling pathway"/>
    <property type="evidence" value="ECO:0000318"/>
    <property type="project" value="GO_Central"/>
</dbReference>
<protein>
    <submittedName>
        <fullName evidence="16">N-formyl peptide receptor 2-like</fullName>
    </submittedName>
</protein>
<reference evidence="16" key="2">
    <citation type="submission" date="2025-08" db="UniProtKB">
        <authorList>
            <consortium name="Ensembl"/>
        </authorList>
    </citation>
    <scope>IDENTIFICATION</scope>
</reference>
<dbReference type="HOGENOM" id="CLU_009579_8_0_1"/>
<dbReference type="OrthoDB" id="6088892at2759"/>
<organism evidence="16 17">
    <name type="scientific">Monodelphis domestica</name>
    <name type="common">Gray short-tailed opossum</name>
    <dbReference type="NCBI Taxonomy" id="13616"/>
    <lineage>
        <taxon>Eukaryota</taxon>
        <taxon>Metazoa</taxon>
        <taxon>Chordata</taxon>
        <taxon>Craniata</taxon>
        <taxon>Vertebrata</taxon>
        <taxon>Euteleostomi</taxon>
        <taxon>Mammalia</taxon>
        <taxon>Metatheria</taxon>
        <taxon>Didelphimorphia</taxon>
        <taxon>Didelphidae</taxon>
        <taxon>Monodelphis</taxon>
    </lineage>
</organism>
<keyword evidence="7" id="KW-1015">Disulfide bond</keyword>
<feature type="transmembrane region" description="Helical" evidence="14">
    <location>
        <begin position="230"/>
        <end position="253"/>
    </location>
</feature>
<evidence type="ECO:0000256" key="9">
    <source>
        <dbReference type="ARBA" id="ARBA00023180"/>
    </source>
</evidence>
<dbReference type="PROSITE" id="PS50262">
    <property type="entry name" value="G_PROTEIN_RECEP_F1_2"/>
    <property type="match status" value="1"/>
</dbReference>
<comment type="similarity">
    <text evidence="12">Belongs to the G-protein coupled receptor 1 family.</text>
</comment>
<dbReference type="Pfam" id="PF00001">
    <property type="entry name" value="7tm_1"/>
    <property type="match status" value="1"/>
</dbReference>
<comment type="subcellular location">
    <subcellularLocation>
        <location evidence="1">Cell membrane</location>
        <topology evidence="1">Multi-pass membrane protein</topology>
    </subcellularLocation>
</comment>
<dbReference type="Gene3D" id="1.20.1070.10">
    <property type="entry name" value="Rhodopsin 7-helix transmembrane proteins"/>
    <property type="match status" value="1"/>
</dbReference>
<evidence type="ECO:0000256" key="3">
    <source>
        <dbReference type="ARBA" id="ARBA00022692"/>
    </source>
</evidence>
<evidence type="ECO:0000256" key="1">
    <source>
        <dbReference type="ARBA" id="ARBA00004651"/>
    </source>
</evidence>
<feature type="transmembrane region" description="Helical" evidence="14">
    <location>
        <begin position="274"/>
        <end position="294"/>
    </location>
</feature>
<dbReference type="AlphaFoldDB" id="F7GGE6"/>
<evidence type="ECO:0000256" key="2">
    <source>
        <dbReference type="ARBA" id="ARBA00022475"/>
    </source>
</evidence>
<dbReference type="PROSITE" id="PS00237">
    <property type="entry name" value="G_PROTEIN_RECEP_F1_1"/>
    <property type="match status" value="1"/>
</dbReference>
<dbReference type="GO" id="GO:0007204">
    <property type="term" value="P:positive regulation of cytosolic calcium ion concentration"/>
    <property type="evidence" value="ECO:0000318"/>
    <property type="project" value="GO_Central"/>
</dbReference>
<dbReference type="Ensembl" id="ENSMODT00000006787.4">
    <property type="protein sequence ID" value="ENSMODP00000006649.3"/>
    <property type="gene ID" value="ENSMODG00000005387.4"/>
</dbReference>
<reference evidence="16 17" key="1">
    <citation type="journal article" date="2007" name="Nature">
        <title>Genome of the marsupial Monodelphis domestica reveals innovation in non-coding sequences.</title>
        <authorList>
            <person name="Mikkelsen T.S."/>
            <person name="Wakefield M.J."/>
            <person name="Aken B."/>
            <person name="Amemiya C.T."/>
            <person name="Chang J.L."/>
            <person name="Duke S."/>
            <person name="Garber M."/>
            <person name="Gentles A.J."/>
            <person name="Goodstadt L."/>
            <person name="Heger A."/>
            <person name="Jurka J."/>
            <person name="Kamal M."/>
            <person name="Mauceli E."/>
            <person name="Searle S.M."/>
            <person name="Sharpe T."/>
            <person name="Baker M.L."/>
            <person name="Batzer M.A."/>
            <person name="Benos P.V."/>
            <person name="Belov K."/>
            <person name="Clamp M."/>
            <person name="Cook A."/>
            <person name="Cuff J."/>
            <person name="Das R."/>
            <person name="Davidow L."/>
            <person name="Deakin J.E."/>
            <person name="Fazzari M.J."/>
            <person name="Glass J.L."/>
            <person name="Grabherr M."/>
            <person name="Greally J.M."/>
            <person name="Gu W."/>
            <person name="Hore T.A."/>
            <person name="Huttley G.A."/>
            <person name="Kleber M."/>
            <person name="Jirtle R.L."/>
            <person name="Koina E."/>
            <person name="Lee J.T."/>
            <person name="Mahony S."/>
            <person name="Marra M.A."/>
            <person name="Miller R.D."/>
            <person name="Nicholls R.D."/>
            <person name="Oda M."/>
            <person name="Papenfuss A.T."/>
            <person name="Parra Z.E."/>
            <person name="Pollock D.D."/>
            <person name="Ray D.A."/>
            <person name="Schein J.E."/>
            <person name="Speed T.P."/>
            <person name="Thompson K."/>
            <person name="VandeBerg J.L."/>
            <person name="Wade C.M."/>
            <person name="Walker J.A."/>
            <person name="Waters P.D."/>
            <person name="Webber C."/>
            <person name="Weidman J.R."/>
            <person name="Xie X."/>
            <person name="Zody M.C."/>
            <person name="Baldwin J."/>
            <person name="Abdouelleil A."/>
            <person name="Abdulkadir J."/>
            <person name="Abebe A."/>
            <person name="Abera B."/>
            <person name="Abreu J."/>
            <person name="Acer S.C."/>
            <person name="Aftuck L."/>
            <person name="Alexander A."/>
            <person name="An P."/>
            <person name="Anderson E."/>
            <person name="Anderson S."/>
            <person name="Arachi H."/>
            <person name="Azer M."/>
            <person name="Bachantsang P."/>
            <person name="Barry A."/>
            <person name="Bayul T."/>
            <person name="Berlin A."/>
            <person name="Bessette D."/>
            <person name="Bloom T."/>
            <person name="Bloom T."/>
            <person name="Boguslavskiy L."/>
            <person name="Bonnet C."/>
            <person name="Boukhgalter B."/>
            <person name="Bourzgui I."/>
            <person name="Brown A."/>
            <person name="Cahill P."/>
            <person name="Channer S."/>
            <person name="Cheshatsang Y."/>
            <person name="Chuda L."/>
            <person name="Citroen M."/>
            <person name="Collymore A."/>
            <person name="Cooke P."/>
            <person name="Costello M."/>
            <person name="D'Aco K."/>
            <person name="Daza R."/>
            <person name="De Haan G."/>
            <person name="DeGray S."/>
            <person name="DeMaso C."/>
            <person name="Dhargay N."/>
            <person name="Dooley K."/>
            <person name="Dooley E."/>
            <person name="Doricent M."/>
            <person name="Dorje P."/>
            <person name="Dorjee K."/>
            <person name="Dupes A."/>
            <person name="Elong R."/>
            <person name="Falk J."/>
            <person name="Farina A."/>
            <person name="Faro S."/>
            <person name="Ferguson D."/>
            <person name="Fisher S."/>
            <person name="Foley C.D."/>
            <person name="Franke A."/>
            <person name="Friedrich D."/>
            <person name="Gadbois L."/>
            <person name="Gearin G."/>
            <person name="Gearin C.R."/>
            <person name="Giannoukos G."/>
            <person name="Goode T."/>
            <person name="Graham J."/>
            <person name="Grandbois E."/>
            <person name="Grewal S."/>
            <person name="Gyaltsen K."/>
            <person name="Hafez N."/>
            <person name="Hagos B."/>
            <person name="Hall J."/>
            <person name="Henson C."/>
            <person name="Hollinger A."/>
            <person name="Honan T."/>
            <person name="Huard M.D."/>
            <person name="Hughes L."/>
            <person name="Hurhula B."/>
            <person name="Husby M.E."/>
            <person name="Kamat A."/>
            <person name="Kanga B."/>
            <person name="Kashin S."/>
            <person name="Khazanovich D."/>
            <person name="Kisner P."/>
            <person name="Lance K."/>
            <person name="Lara M."/>
            <person name="Lee W."/>
            <person name="Lennon N."/>
            <person name="Letendre F."/>
            <person name="LeVine R."/>
            <person name="Lipovsky A."/>
            <person name="Liu X."/>
            <person name="Liu J."/>
            <person name="Liu S."/>
            <person name="Lokyitsang T."/>
            <person name="Lokyitsang Y."/>
            <person name="Lubonja R."/>
            <person name="Lui A."/>
            <person name="MacDonald P."/>
            <person name="Magnisalis V."/>
            <person name="Maru K."/>
            <person name="Matthews C."/>
            <person name="McCusker W."/>
            <person name="McDonough S."/>
            <person name="Mehta T."/>
            <person name="Meldrim J."/>
            <person name="Meneus L."/>
            <person name="Mihai O."/>
            <person name="Mihalev A."/>
            <person name="Mihova T."/>
            <person name="Mittelman R."/>
            <person name="Mlenga V."/>
            <person name="Montmayeur A."/>
            <person name="Mulrain L."/>
            <person name="Navidi A."/>
            <person name="Naylor J."/>
            <person name="Negash T."/>
            <person name="Nguyen T."/>
            <person name="Nguyen N."/>
            <person name="Nicol R."/>
            <person name="Norbu C."/>
            <person name="Norbu N."/>
            <person name="Novod N."/>
            <person name="O'Neill B."/>
            <person name="Osman S."/>
            <person name="Markiewicz E."/>
            <person name="Oyono O.L."/>
            <person name="Patti C."/>
            <person name="Phunkhang P."/>
            <person name="Pierre F."/>
            <person name="Priest M."/>
            <person name="Raghuraman S."/>
            <person name="Rege F."/>
            <person name="Reyes R."/>
            <person name="Rise C."/>
            <person name="Rogov P."/>
            <person name="Ross K."/>
            <person name="Ryan E."/>
            <person name="Settipalli S."/>
            <person name="Shea T."/>
            <person name="Sherpa N."/>
            <person name="Shi L."/>
            <person name="Shih D."/>
            <person name="Sparrow T."/>
            <person name="Spaulding J."/>
            <person name="Stalker J."/>
            <person name="Stange-Thomann N."/>
            <person name="Stavropoulos S."/>
            <person name="Stone C."/>
            <person name="Strader C."/>
            <person name="Tesfaye S."/>
            <person name="Thomson T."/>
            <person name="Thoulutsang Y."/>
            <person name="Thoulutsang D."/>
            <person name="Topham K."/>
            <person name="Topping I."/>
            <person name="Tsamla T."/>
            <person name="Vassiliev H."/>
            <person name="Vo A."/>
            <person name="Wangchuk T."/>
            <person name="Wangdi T."/>
            <person name="Weiand M."/>
            <person name="Wilkinson J."/>
            <person name="Wilson A."/>
            <person name="Yadav S."/>
            <person name="Young G."/>
            <person name="Yu Q."/>
            <person name="Zembek L."/>
            <person name="Zhong D."/>
            <person name="Zimmer A."/>
            <person name="Zwirko Z."/>
            <person name="Jaffe D.B."/>
            <person name="Alvarez P."/>
            <person name="Brockman W."/>
            <person name="Butler J."/>
            <person name="Chin C."/>
            <person name="Gnerre S."/>
            <person name="MacCallum I."/>
            <person name="Graves J.A."/>
            <person name="Ponting C.P."/>
            <person name="Breen M."/>
            <person name="Samollow P.B."/>
            <person name="Lander E.S."/>
            <person name="Lindblad-Toh K."/>
        </authorList>
    </citation>
    <scope>NUCLEOTIDE SEQUENCE [LARGE SCALE GENOMIC DNA]</scope>
</reference>
<evidence type="ECO:0000313" key="17">
    <source>
        <dbReference type="Proteomes" id="UP000002280"/>
    </source>
</evidence>
<evidence type="ECO:0000256" key="14">
    <source>
        <dbReference type="SAM" id="Phobius"/>
    </source>
</evidence>
<evidence type="ECO:0000256" key="8">
    <source>
        <dbReference type="ARBA" id="ARBA00023170"/>
    </source>
</evidence>
<dbReference type="eggNOG" id="ENOG502RWVE">
    <property type="taxonomic scope" value="Eukaryota"/>
</dbReference>
<name>F7GGE6_MONDO</name>
<feature type="transmembrane region" description="Helical" evidence="14">
    <location>
        <begin position="137"/>
        <end position="159"/>
    </location>
</feature>
<dbReference type="PANTHER" id="PTHR24225:SF0">
    <property type="entry name" value="N-FORMYL PEPTIDE RECEPTOR 2"/>
    <property type="match status" value="1"/>
</dbReference>
<keyword evidence="5 12" id="KW-0297">G-protein coupled receptor</keyword>
<reference evidence="16" key="3">
    <citation type="submission" date="2025-09" db="UniProtKB">
        <authorList>
            <consortium name="Ensembl"/>
        </authorList>
    </citation>
    <scope>IDENTIFICATION</scope>
</reference>
<dbReference type="InterPro" id="IPR017452">
    <property type="entry name" value="GPCR_Rhodpsn_7TM"/>
</dbReference>
<evidence type="ECO:0000256" key="4">
    <source>
        <dbReference type="ARBA" id="ARBA00022989"/>
    </source>
</evidence>